<feature type="coiled-coil region" evidence="1">
    <location>
        <begin position="51"/>
        <end position="78"/>
    </location>
</feature>
<dbReference type="PROSITE" id="PS50113">
    <property type="entry name" value="PAC"/>
    <property type="match status" value="1"/>
</dbReference>
<dbReference type="Proteomes" id="UP001499978">
    <property type="component" value="Unassembled WGS sequence"/>
</dbReference>
<keyword evidence="6" id="KW-1185">Reference proteome</keyword>
<keyword evidence="1" id="KW-0175">Coiled coil</keyword>
<sequence length="368" mass="39878">MVVGVFGLLLHVMLNGLGANALDTRALGVLVGALAIVGMVVARQLVAFADNARLLAKVDDSLAELQRHERRLSSLLRHSSDITTVIDAAGCFSYVSPAVTRVLGYRVEELVGQQSTTFLHPEDRAEVQSQLREANATPGATVTYQARYRHADGSWSWLEVITTNLLDQPDVAGMVSNSREVTEARQLQERLRHQAQHDPLTQLANRALFTERLQAATRQRRHDDGTVTVLVIDLDDFKSINDTLGHHAGDTALIAVADRLQGSIRATDTAARLGGDEFAVLLPQTTAGEATLVAQRFITALERPVTVDGQRLRLQCSIGVAALSSDDDTDPDVLLRRGDSAMYVAKQQGKGRFVVHSAEAPTDRAAPA</sequence>
<evidence type="ECO:0000313" key="6">
    <source>
        <dbReference type="Proteomes" id="UP001499978"/>
    </source>
</evidence>
<dbReference type="EMBL" id="BAAARY010000011">
    <property type="protein sequence ID" value="GAA2525842.1"/>
    <property type="molecule type" value="Genomic_DNA"/>
</dbReference>
<evidence type="ECO:0000313" key="5">
    <source>
        <dbReference type="EMBL" id="GAA2525842.1"/>
    </source>
</evidence>
<organism evidence="5 6">
    <name type="scientific">Pilimelia columellifera subsp. columellifera</name>
    <dbReference type="NCBI Taxonomy" id="706583"/>
    <lineage>
        <taxon>Bacteria</taxon>
        <taxon>Bacillati</taxon>
        <taxon>Actinomycetota</taxon>
        <taxon>Actinomycetes</taxon>
        <taxon>Micromonosporales</taxon>
        <taxon>Micromonosporaceae</taxon>
        <taxon>Pilimelia</taxon>
    </lineage>
</organism>
<feature type="domain" description="PAS" evidence="2">
    <location>
        <begin position="68"/>
        <end position="134"/>
    </location>
</feature>
<dbReference type="InterPro" id="IPR000700">
    <property type="entry name" value="PAS-assoc_C"/>
</dbReference>
<gene>
    <name evidence="5" type="ORF">GCM10010201_25680</name>
</gene>
<dbReference type="NCBIfam" id="TIGR00254">
    <property type="entry name" value="GGDEF"/>
    <property type="match status" value="1"/>
</dbReference>
<dbReference type="InterPro" id="IPR029787">
    <property type="entry name" value="Nucleotide_cyclase"/>
</dbReference>
<dbReference type="SMART" id="SM00091">
    <property type="entry name" value="PAS"/>
    <property type="match status" value="1"/>
</dbReference>
<dbReference type="InterPro" id="IPR000160">
    <property type="entry name" value="GGDEF_dom"/>
</dbReference>
<dbReference type="PANTHER" id="PTHR44757">
    <property type="entry name" value="DIGUANYLATE CYCLASE DGCP"/>
    <property type="match status" value="1"/>
</dbReference>
<reference evidence="6" key="1">
    <citation type="journal article" date="2019" name="Int. J. Syst. Evol. Microbiol.">
        <title>The Global Catalogue of Microorganisms (GCM) 10K type strain sequencing project: providing services to taxonomists for standard genome sequencing and annotation.</title>
        <authorList>
            <consortium name="The Broad Institute Genomics Platform"/>
            <consortium name="The Broad Institute Genome Sequencing Center for Infectious Disease"/>
            <person name="Wu L."/>
            <person name="Ma J."/>
        </authorList>
    </citation>
    <scope>NUCLEOTIDE SEQUENCE [LARGE SCALE GENOMIC DNA]</scope>
    <source>
        <strain evidence="6">JCM 3367</strain>
    </source>
</reference>
<evidence type="ECO:0000259" key="2">
    <source>
        <dbReference type="PROSITE" id="PS50112"/>
    </source>
</evidence>
<dbReference type="Gene3D" id="3.30.70.270">
    <property type="match status" value="1"/>
</dbReference>
<feature type="domain" description="GGDEF" evidence="4">
    <location>
        <begin position="225"/>
        <end position="358"/>
    </location>
</feature>
<accession>A0ABP6AWG9</accession>
<dbReference type="InterPro" id="IPR035965">
    <property type="entry name" value="PAS-like_dom_sf"/>
</dbReference>
<evidence type="ECO:0000256" key="1">
    <source>
        <dbReference type="SAM" id="Coils"/>
    </source>
</evidence>
<dbReference type="PROSITE" id="PS50112">
    <property type="entry name" value="PAS"/>
    <property type="match status" value="1"/>
</dbReference>
<dbReference type="Pfam" id="PF00990">
    <property type="entry name" value="GGDEF"/>
    <property type="match status" value="1"/>
</dbReference>
<dbReference type="InterPro" id="IPR043128">
    <property type="entry name" value="Rev_trsase/Diguanyl_cyclase"/>
</dbReference>
<name>A0ABP6AWG9_9ACTN</name>
<dbReference type="PROSITE" id="PS50887">
    <property type="entry name" value="GGDEF"/>
    <property type="match status" value="1"/>
</dbReference>
<dbReference type="SUPFAM" id="SSF55785">
    <property type="entry name" value="PYP-like sensor domain (PAS domain)"/>
    <property type="match status" value="1"/>
</dbReference>
<dbReference type="InterPro" id="IPR000014">
    <property type="entry name" value="PAS"/>
</dbReference>
<protein>
    <recommendedName>
        <fullName evidence="7">Diguanylate cyclase</fullName>
    </recommendedName>
</protein>
<dbReference type="InterPro" id="IPR013655">
    <property type="entry name" value="PAS_fold_3"/>
</dbReference>
<dbReference type="CDD" id="cd01949">
    <property type="entry name" value="GGDEF"/>
    <property type="match status" value="1"/>
</dbReference>
<feature type="domain" description="PAC" evidence="3">
    <location>
        <begin position="142"/>
        <end position="193"/>
    </location>
</feature>
<dbReference type="SMART" id="SM00267">
    <property type="entry name" value="GGDEF"/>
    <property type="match status" value="1"/>
</dbReference>
<comment type="caution">
    <text evidence="5">The sequence shown here is derived from an EMBL/GenBank/DDBJ whole genome shotgun (WGS) entry which is preliminary data.</text>
</comment>
<evidence type="ECO:0000259" key="3">
    <source>
        <dbReference type="PROSITE" id="PS50113"/>
    </source>
</evidence>
<dbReference type="InterPro" id="IPR052155">
    <property type="entry name" value="Biofilm_reg_signaling"/>
</dbReference>
<dbReference type="NCBIfam" id="TIGR00229">
    <property type="entry name" value="sensory_box"/>
    <property type="match status" value="1"/>
</dbReference>
<dbReference type="SUPFAM" id="SSF55073">
    <property type="entry name" value="Nucleotide cyclase"/>
    <property type="match status" value="1"/>
</dbReference>
<evidence type="ECO:0000259" key="4">
    <source>
        <dbReference type="PROSITE" id="PS50887"/>
    </source>
</evidence>
<dbReference type="PANTHER" id="PTHR44757:SF2">
    <property type="entry name" value="BIOFILM ARCHITECTURE MAINTENANCE PROTEIN MBAA"/>
    <property type="match status" value="1"/>
</dbReference>
<evidence type="ECO:0008006" key="7">
    <source>
        <dbReference type="Google" id="ProtNLM"/>
    </source>
</evidence>
<dbReference type="Pfam" id="PF08447">
    <property type="entry name" value="PAS_3"/>
    <property type="match status" value="1"/>
</dbReference>
<dbReference type="CDD" id="cd00130">
    <property type="entry name" value="PAS"/>
    <property type="match status" value="1"/>
</dbReference>
<dbReference type="Gene3D" id="3.30.450.20">
    <property type="entry name" value="PAS domain"/>
    <property type="match status" value="1"/>
</dbReference>
<proteinExistence type="predicted"/>